<dbReference type="GO" id="GO:0005737">
    <property type="term" value="C:cytoplasm"/>
    <property type="evidence" value="ECO:0007669"/>
    <property type="project" value="TreeGrafter"/>
</dbReference>
<dbReference type="GO" id="GO:0019343">
    <property type="term" value="P:cysteine biosynthetic process via cystathionine"/>
    <property type="evidence" value="ECO:0007669"/>
    <property type="project" value="TreeGrafter"/>
</dbReference>
<keyword evidence="2 3" id="KW-0663">Pyridoxal phosphate</keyword>
<gene>
    <name evidence="5" type="ORF">Gocc_1652</name>
</gene>
<comment type="similarity">
    <text evidence="4">Belongs to the trans-sulfuration enzymes family.</text>
</comment>
<comment type="cofactor">
    <cofactor evidence="1 4">
        <name>pyridoxal 5'-phosphate</name>
        <dbReference type="ChEBI" id="CHEBI:597326"/>
    </cofactor>
</comment>
<dbReference type="GO" id="GO:0030170">
    <property type="term" value="F:pyridoxal phosphate binding"/>
    <property type="evidence" value="ECO:0007669"/>
    <property type="project" value="InterPro"/>
</dbReference>
<dbReference type="InterPro" id="IPR000277">
    <property type="entry name" value="Cys/Met-Metab_PyrdxlP-dep_enz"/>
</dbReference>
<reference evidence="5 6" key="1">
    <citation type="submission" date="2018-07" db="EMBL/GenBank/DDBJ databases">
        <title>High-quality-draft genome sequence of Gaiella occulta.</title>
        <authorList>
            <person name="Severino R."/>
            <person name="Froufe H.J.C."/>
            <person name="Rainey F.A."/>
            <person name="Barroso C."/>
            <person name="Albuquerque L."/>
            <person name="Lobo-Da-Cunha A."/>
            <person name="Da Costa M.S."/>
            <person name="Egas C."/>
        </authorList>
    </citation>
    <scope>NUCLEOTIDE SEQUENCE [LARGE SCALE GENOMIC DNA]</scope>
    <source>
        <strain evidence="5 6">F2-233</strain>
    </source>
</reference>
<dbReference type="GO" id="GO:0019346">
    <property type="term" value="P:transsulfuration"/>
    <property type="evidence" value="ECO:0007669"/>
    <property type="project" value="InterPro"/>
</dbReference>
<evidence type="ECO:0000256" key="3">
    <source>
        <dbReference type="PIRSR" id="PIRSR001434-2"/>
    </source>
</evidence>
<dbReference type="InterPro" id="IPR015424">
    <property type="entry name" value="PyrdxlP-dep_Trfase"/>
</dbReference>
<dbReference type="PIRSF" id="PIRSF001434">
    <property type="entry name" value="CGS"/>
    <property type="match status" value="1"/>
</dbReference>
<protein>
    <submittedName>
        <fullName evidence="5">Cystathionine beta-lyase/cystathionine gamma-synthase</fullName>
    </submittedName>
</protein>
<keyword evidence="6" id="KW-1185">Reference proteome</keyword>
<organism evidence="5 6">
    <name type="scientific">Gaiella occulta</name>
    <dbReference type="NCBI Taxonomy" id="1002870"/>
    <lineage>
        <taxon>Bacteria</taxon>
        <taxon>Bacillati</taxon>
        <taxon>Actinomycetota</taxon>
        <taxon>Thermoleophilia</taxon>
        <taxon>Gaiellales</taxon>
        <taxon>Gaiellaceae</taxon>
        <taxon>Gaiella</taxon>
    </lineage>
</organism>
<name>A0A7M2YXA4_9ACTN</name>
<dbReference type="InterPro" id="IPR015421">
    <property type="entry name" value="PyrdxlP-dep_Trfase_major"/>
</dbReference>
<dbReference type="RefSeq" id="WP_181813481.1">
    <property type="nucleotide sequence ID" value="NZ_QQZY01000003.1"/>
</dbReference>
<dbReference type="Gene3D" id="3.40.640.10">
    <property type="entry name" value="Type I PLP-dependent aspartate aminotransferase-like (Major domain)"/>
    <property type="match status" value="1"/>
</dbReference>
<keyword evidence="5" id="KW-0456">Lyase</keyword>
<evidence type="ECO:0000256" key="1">
    <source>
        <dbReference type="ARBA" id="ARBA00001933"/>
    </source>
</evidence>
<dbReference type="GO" id="GO:0004123">
    <property type="term" value="F:cystathionine gamma-lyase activity"/>
    <property type="evidence" value="ECO:0007669"/>
    <property type="project" value="TreeGrafter"/>
</dbReference>
<dbReference type="SUPFAM" id="SSF53383">
    <property type="entry name" value="PLP-dependent transferases"/>
    <property type="match status" value="1"/>
</dbReference>
<reference evidence="6" key="2">
    <citation type="journal article" date="2019" name="MicrobiologyOpen">
        <title>High-quality draft genome sequence of Gaiella occulta isolated from a 150 meter deep mineral water borehole and comparison with the genome sequences of other deep-branching lineages of the phylum Actinobacteria.</title>
        <authorList>
            <person name="Severino R."/>
            <person name="Froufe H.J.C."/>
            <person name="Barroso C."/>
            <person name="Albuquerque L."/>
            <person name="Lobo-da-Cunha A."/>
            <person name="da Costa M.S."/>
            <person name="Egas C."/>
        </authorList>
    </citation>
    <scope>NUCLEOTIDE SEQUENCE [LARGE SCALE GENOMIC DNA]</scope>
    <source>
        <strain evidence="6">F2-233</strain>
    </source>
</reference>
<evidence type="ECO:0000256" key="2">
    <source>
        <dbReference type="ARBA" id="ARBA00022898"/>
    </source>
</evidence>
<dbReference type="InterPro" id="IPR015422">
    <property type="entry name" value="PyrdxlP-dep_Trfase_small"/>
</dbReference>
<dbReference type="AlphaFoldDB" id="A0A7M2YXA4"/>
<evidence type="ECO:0000313" key="5">
    <source>
        <dbReference type="EMBL" id="RDI74763.1"/>
    </source>
</evidence>
<evidence type="ECO:0000256" key="4">
    <source>
        <dbReference type="RuleBase" id="RU362118"/>
    </source>
</evidence>
<dbReference type="PANTHER" id="PTHR11808:SF85">
    <property type="entry name" value="CYSTATHIONINE GAMMA-LYASE-RELATED"/>
    <property type="match status" value="1"/>
</dbReference>
<feature type="modified residue" description="N6-(pyridoxal phosphate)lysine" evidence="3">
    <location>
        <position position="163"/>
    </location>
</feature>
<dbReference type="Pfam" id="PF01053">
    <property type="entry name" value="Cys_Met_Meta_PP"/>
    <property type="match status" value="1"/>
</dbReference>
<accession>A0A7M2YXA4</accession>
<dbReference type="PANTHER" id="PTHR11808">
    <property type="entry name" value="TRANS-SULFURATION ENZYME FAMILY MEMBER"/>
    <property type="match status" value="1"/>
</dbReference>
<dbReference type="Gene3D" id="3.90.1150.10">
    <property type="entry name" value="Aspartate Aminotransferase, domain 1"/>
    <property type="match status" value="2"/>
</dbReference>
<dbReference type="Proteomes" id="UP000254134">
    <property type="component" value="Unassembled WGS sequence"/>
</dbReference>
<sequence length="321" mass="33887">MPAPLDRSAAWPYENGAPGPFSYARADHPTGVAAERRLGELDGGRALLFPSGMGAVTTVALTMLRPGRTIAVAAGSYYGTSVLFDHLAPWGLRWVEFDQTGPPPAGADLIWLEAPANPLLTMPDFAAAAAHPAPVVCDATVASPLRVKPLEQGCDVALHSATKVLAGHDDVLAGVATVSDDALFDALHLTRRLAGIVAGADAAWLLLRGLETLEVRLERQEATAHALAQRLAAHPAVETVRYPGFSFLLSFDVADGGAALRVERALRRIENATSLGGVRSKLESRHRWEGDRCPPGLLRLSVGLEDADVLWADLAQALAAA</sequence>
<comment type="caution">
    <text evidence="5">The sequence shown here is derived from an EMBL/GenBank/DDBJ whole genome shotgun (WGS) entry which is preliminary data.</text>
</comment>
<evidence type="ECO:0000313" key="6">
    <source>
        <dbReference type="Proteomes" id="UP000254134"/>
    </source>
</evidence>
<dbReference type="EMBL" id="QQZY01000003">
    <property type="protein sequence ID" value="RDI74763.1"/>
    <property type="molecule type" value="Genomic_DNA"/>
</dbReference>
<proteinExistence type="inferred from homology"/>